<feature type="region of interest" description="Disordered" evidence="1">
    <location>
        <begin position="253"/>
        <end position="279"/>
    </location>
</feature>
<organism evidence="2 3">
    <name type="scientific">Mycobacterium aquaticum</name>
    <dbReference type="NCBI Taxonomy" id="1927124"/>
    <lineage>
        <taxon>Bacteria</taxon>
        <taxon>Bacillati</taxon>
        <taxon>Actinomycetota</taxon>
        <taxon>Actinomycetes</taxon>
        <taxon>Mycobacteriales</taxon>
        <taxon>Mycobacteriaceae</taxon>
        <taxon>Mycobacterium</taxon>
    </lineage>
</organism>
<proteinExistence type="predicted"/>
<accession>A0A1X0B701</accession>
<evidence type="ECO:0008006" key="4">
    <source>
        <dbReference type="Google" id="ProtNLM"/>
    </source>
</evidence>
<sequence>MAAPDLRVVRRRKGTALVASGARPVALTAASAPVSDPSKVFGAATMGRRNNWQADAWEMHRQVGELGYYVRWRSKSCSRVRLVASEIDPDTGLPTGSIDPDNAEGMRFAEIVREIAGGPLGQAKIIKRATECLTVPGEHWIAILMRPAAGWADGSLLPERWFVVTRKEIEKGARRNSVVIKLPDGSKHEFDATAGDGIFRVWNEDAEDASEPTSPVQACMDPLREIVRTTKKIRNADNSRLLNNGLLFVPSEASLPDSQAPVSADKPSGSPTPPARRQGVAEKLQHMIVRVGETAAKDPDSMAALVPVVVAAPGEHLSKIHHQEIGKDVTDTALRTRTEAIARLAMGLDMSPEQLLGLGNSNHWSAWLLSDNDVQLHVSPVLETICQAIYDNVLRHMLVAAGIDPDKYVLWYDASRLTADPDKTDEARDAFDRGAITAEALVRQYGLPDDSLYDFSTLDGWKQWAQDKVSQDPTLLPTLLPLLDESVQAIDFPEPQPALPPADNQQSDDESGADGQQEPATEDNSGDQAAGLRGDVELAVVDLLVGRALELAGKRRVRTNDRVQHARLRDVATRDYHRFMPPVDDGEVGRLIKGFDDVLDGDFAAAHGLDPERVRAAVRRIARRELTAQVVDGQVV</sequence>
<protein>
    <recommendedName>
        <fullName evidence="4">Portal protein</fullName>
    </recommendedName>
</protein>
<dbReference type="EMBL" id="MVHF01000004">
    <property type="protein sequence ID" value="ORA38102.1"/>
    <property type="molecule type" value="Genomic_DNA"/>
</dbReference>
<comment type="caution">
    <text evidence="2">The sequence shown here is derived from an EMBL/GenBank/DDBJ whole genome shotgun (WGS) entry which is preliminary data.</text>
</comment>
<keyword evidence="3" id="KW-1185">Reference proteome</keyword>
<dbReference type="STRING" id="1927124.BST13_05760"/>
<feature type="region of interest" description="Disordered" evidence="1">
    <location>
        <begin position="492"/>
        <end position="530"/>
    </location>
</feature>
<evidence type="ECO:0000313" key="3">
    <source>
        <dbReference type="Proteomes" id="UP000192448"/>
    </source>
</evidence>
<dbReference type="AlphaFoldDB" id="A0A1X0B701"/>
<dbReference type="Proteomes" id="UP000192448">
    <property type="component" value="Unassembled WGS sequence"/>
</dbReference>
<dbReference type="RefSeq" id="WP_170064262.1">
    <property type="nucleotide sequence ID" value="NZ_MVHF01000004.1"/>
</dbReference>
<name>A0A1X0B701_9MYCO</name>
<evidence type="ECO:0000256" key="1">
    <source>
        <dbReference type="SAM" id="MobiDB-lite"/>
    </source>
</evidence>
<evidence type="ECO:0000313" key="2">
    <source>
        <dbReference type="EMBL" id="ORA38102.1"/>
    </source>
</evidence>
<reference evidence="2 3" key="1">
    <citation type="submission" date="2017-02" db="EMBL/GenBank/DDBJ databases">
        <title>The new phylogeny of genus Mycobacterium.</title>
        <authorList>
            <person name="Tortoli E."/>
            <person name="Trovato A."/>
            <person name="Cirillo D.M."/>
        </authorList>
    </citation>
    <scope>NUCLEOTIDE SEQUENCE [LARGE SCALE GENOMIC DNA]</scope>
    <source>
        <strain evidence="2 3">RW6</strain>
    </source>
</reference>
<gene>
    <name evidence="2" type="ORF">BST13_05760</name>
</gene>